<feature type="region of interest" description="Disordered" evidence="3">
    <location>
        <begin position="14"/>
        <end position="84"/>
    </location>
</feature>
<evidence type="ECO:0000313" key="5">
    <source>
        <dbReference type="EMBL" id="VDM97032.1"/>
    </source>
</evidence>
<dbReference type="OrthoDB" id="6407164at2759"/>
<dbReference type="GO" id="GO:0003723">
    <property type="term" value="F:RNA binding"/>
    <property type="evidence" value="ECO:0007669"/>
    <property type="project" value="UniProtKB-UniRule"/>
</dbReference>
<feature type="compositionally biased region" description="Basic and acidic residues" evidence="3">
    <location>
        <begin position="24"/>
        <end position="45"/>
    </location>
</feature>
<dbReference type="Proteomes" id="UP000276776">
    <property type="component" value="Unassembled WGS sequence"/>
</dbReference>
<reference evidence="5 6" key="2">
    <citation type="submission" date="2018-11" db="EMBL/GenBank/DDBJ databases">
        <authorList>
            <consortium name="Pathogen Informatics"/>
        </authorList>
    </citation>
    <scope>NUCLEOTIDE SEQUENCE [LARGE SCALE GENOMIC DNA]</scope>
</reference>
<reference evidence="7" key="1">
    <citation type="submission" date="2017-02" db="UniProtKB">
        <authorList>
            <consortium name="WormBaseParasite"/>
        </authorList>
    </citation>
    <scope>IDENTIFICATION</scope>
</reference>
<name>A0A0N5CMZ5_THECL</name>
<dbReference type="Gene3D" id="3.30.70.330">
    <property type="match status" value="2"/>
</dbReference>
<dbReference type="PROSITE" id="PS50102">
    <property type="entry name" value="RRM"/>
    <property type="match status" value="2"/>
</dbReference>
<protein>
    <submittedName>
        <fullName evidence="7">RRM domain-containing protein</fullName>
    </submittedName>
</protein>
<keyword evidence="6" id="KW-1185">Reference proteome</keyword>
<evidence type="ECO:0000256" key="2">
    <source>
        <dbReference type="PROSITE-ProRule" id="PRU00176"/>
    </source>
</evidence>
<feature type="compositionally biased region" description="Low complexity" evidence="3">
    <location>
        <begin position="427"/>
        <end position="437"/>
    </location>
</feature>
<dbReference type="EMBL" id="UYYF01000205">
    <property type="protein sequence ID" value="VDM97032.1"/>
    <property type="molecule type" value="Genomic_DNA"/>
</dbReference>
<feature type="domain" description="RRM" evidence="4">
    <location>
        <begin position="253"/>
        <end position="333"/>
    </location>
</feature>
<evidence type="ECO:0000259" key="4">
    <source>
        <dbReference type="PROSITE" id="PS50102"/>
    </source>
</evidence>
<accession>A0A0N5CMZ5</accession>
<evidence type="ECO:0000313" key="6">
    <source>
        <dbReference type="Proteomes" id="UP000276776"/>
    </source>
</evidence>
<feature type="region of interest" description="Disordered" evidence="3">
    <location>
        <begin position="423"/>
        <end position="456"/>
    </location>
</feature>
<evidence type="ECO:0000256" key="1">
    <source>
        <dbReference type="ARBA" id="ARBA00022884"/>
    </source>
</evidence>
<dbReference type="AlphaFoldDB" id="A0A0N5CMZ5"/>
<dbReference type="WBParaSite" id="TCLT_0000153601-mRNA-1">
    <property type="protein sequence ID" value="TCLT_0000153601-mRNA-1"/>
    <property type="gene ID" value="TCLT_0000153601"/>
</dbReference>
<feature type="compositionally biased region" description="Basic and acidic residues" evidence="3">
    <location>
        <begin position="445"/>
        <end position="456"/>
    </location>
</feature>
<organism evidence="7">
    <name type="scientific">Thelazia callipaeda</name>
    <name type="common">Oriental eyeworm</name>
    <name type="synonym">Parasitic nematode</name>
    <dbReference type="NCBI Taxonomy" id="103827"/>
    <lineage>
        <taxon>Eukaryota</taxon>
        <taxon>Metazoa</taxon>
        <taxon>Ecdysozoa</taxon>
        <taxon>Nematoda</taxon>
        <taxon>Chromadorea</taxon>
        <taxon>Rhabditida</taxon>
        <taxon>Spirurina</taxon>
        <taxon>Spiruromorpha</taxon>
        <taxon>Thelazioidea</taxon>
        <taxon>Thelaziidae</taxon>
        <taxon>Thelazia</taxon>
    </lineage>
</organism>
<evidence type="ECO:0000313" key="7">
    <source>
        <dbReference type="WBParaSite" id="TCLT_0000153601-mRNA-1"/>
    </source>
</evidence>
<proteinExistence type="predicted"/>
<dbReference type="InterPro" id="IPR035979">
    <property type="entry name" value="RBD_domain_sf"/>
</dbReference>
<dbReference type="STRING" id="103827.A0A0N5CMZ5"/>
<dbReference type="InterPro" id="IPR000504">
    <property type="entry name" value="RRM_dom"/>
</dbReference>
<sequence length="456" mass="51108">MVLVYHIDYRVSQHRLSSVSSRRQSRERDRERERGSSNRMDDRSQRIRTLGSNERRIGTCDSRLPRRSRHSPRASESGSSGHHYHLSSAHTVLSTVVKLGASNLRRNESIASSEPLTSCGAHDTSCVQGLEGIYVSNLPTSRTESSLKDGLIDLFKKFGKIVHITFEMESGPNFTEQRRALIIFQRLTDVEKLKDVHHLFGLRLKIRFANHVTVSETYHTYLITSGQECSSTQDSASTSSSSLVDSLATRASRTLYVGGLERRTTDDSLRSRFSYFGHILETEVKNWESPSPFAFIQFTDIHSVVCAINAYAQSSHSSGSKGKLKIRVSFTDTFTEVIYDPRYKEALLLFNSNDSAQRAFTMIKTKQIAFWNADEKKDVYVPVDYCSEKLHDYFVDRKFRGESGGSSSNGTDLGSYSGSMMSLCGEPSTPSASTSLLAPPPDPPSHLRDTASRFFS</sequence>
<feature type="domain" description="RRM" evidence="4">
    <location>
        <begin position="131"/>
        <end position="211"/>
    </location>
</feature>
<feature type="compositionally biased region" description="Low complexity" evidence="3">
    <location>
        <begin position="74"/>
        <end position="84"/>
    </location>
</feature>
<dbReference type="SUPFAM" id="SSF54928">
    <property type="entry name" value="RNA-binding domain, RBD"/>
    <property type="match status" value="2"/>
</dbReference>
<dbReference type="PANTHER" id="PTHR23189">
    <property type="entry name" value="RNA RECOGNITION MOTIF-CONTAINING"/>
    <property type="match status" value="1"/>
</dbReference>
<evidence type="ECO:0000256" key="3">
    <source>
        <dbReference type="SAM" id="MobiDB-lite"/>
    </source>
</evidence>
<dbReference type="Pfam" id="PF00076">
    <property type="entry name" value="RRM_1"/>
    <property type="match status" value="1"/>
</dbReference>
<gene>
    <name evidence="5" type="ORF">TCLT_LOCUS1537</name>
</gene>
<keyword evidence="1 2" id="KW-0694">RNA-binding</keyword>
<dbReference type="InterPro" id="IPR012677">
    <property type="entry name" value="Nucleotide-bd_a/b_plait_sf"/>
</dbReference>
<dbReference type="SMART" id="SM00360">
    <property type="entry name" value="RRM"/>
    <property type="match status" value="2"/>
</dbReference>